<name>A0A419PML7_CLOSI</name>
<reference evidence="1 2" key="1">
    <citation type="journal article" date="2018" name="Biotechnol. Adv.">
        <title>Improved genomic resources and new bioinformatic workflow for the carcinogenic parasite Clonorchis sinensis: Biotechnological implications.</title>
        <authorList>
            <person name="Wang D."/>
            <person name="Korhonen P.K."/>
            <person name="Gasser R.B."/>
            <person name="Young N.D."/>
        </authorList>
    </citation>
    <scope>NUCLEOTIDE SEQUENCE [LARGE SCALE GENOMIC DNA]</scope>
    <source>
        <strain evidence="1">Cs-k2</strain>
    </source>
</reference>
<organism evidence="1 2">
    <name type="scientific">Clonorchis sinensis</name>
    <name type="common">Chinese liver fluke</name>
    <dbReference type="NCBI Taxonomy" id="79923"/>
    <lineage>
        <taxon>Eukaryota</taxon>
        <taxon>Metazoa</taxon>
        <taxon>Spiralia</taxon>
        <taxon>Lophotrochozoa</taxon>
        <taxon>Platyhelminthes</taxon>
        <taxon>Trematoda</taxon>
        <taxon>Digenea</taxon>
        <taxon>Opisthorchiida</taxon>
        <taxon>Opisthorchiata</taxon>
        <taxon>Opisthorchiidae</taxon>
        <taxon>Clonorchis</taxon>
    </lineage>
</organism>
<keyword evidence="2" id="KW-1185">Reference proteome</keyword>
<dbReference type="Proteomes" id="UP000286415">
    <property type="component" value="Unassembled WGS sequence"/>
</dbReference>
<dbReference type="AlphaFoldDB" id="A0A419PML7"/>
<comment type="caution">
    <text evidence="1">The sequence shown here is derived from an EMBL/GenBank/DDBJ whole genome shotgun (WGS) entry which is preliminary data.</text>
</comment>
<evidence type="ECO:0000313" key="1">
    <source>
        <dbReference type="EMBL" id="KAG5448376.1"/>
    </source>
</evidence>
<dbReference type="EMBL" id="NIRI02000042">
    <property type="protein sequence ID" value="KAG5448376.1"/>
    <property type="molecule type" value="Genomic_DNA"/>
</dbReference>
<dbReference type="OrthoDB" id="10607927at2759"/>
<evidence type="ECO:0000313" key="2">
    <source>
        <dbReference type="Proteomes" id="UP000286415"/>
    </source>
</evidence>
<protein>
    <submittedName>
        <fullName evidence="1">Uncharacterized protein</fullName>
    </submittedName>
</protein>
<reference evidence="1 2" key="2">
    <citation type="journal article" date="2021" name="Genomics">
        <title>High-quality reference genome for Clonorchis sinensis.</title>
        <authorList>
            <person name="Young N.D."/>
            <person name="Stroehlein A.J."/>
            <person name="Kinkar L."/>
            <person name="Wang T."/>
            <person name="Sohn W.M."/>
            <person name="Chang B.C.H."/>
            <person name="Kaur P."/>
            <person name="Weisz D."/>
            <person name="Dudchenko O."/>
            <person name="Aiden E.L."/>
            <person name="Korhonen P.K."/>
            <person name="Gasser R.B."/>
        </authorList>
    </citation>
    <scope>NUCLEOTIDE SEQUENCE [LARGE SCALE GENOMIC DNA]</scope>
    <source>
        <strain evidence="1">Cs-k2</strain>
    </source>
</reference>
<dbReference type="InParanoid" id="A0A419PML7"/>
<proteinExistence type="predicted"/>
<accession>A0A419PML7</accession>
<gene>
    <name evidence="1" type="ORF">CSKR_112922</name>
</gene>
<sequence>MNVSWSQLGSIGEFVVFAVNGTSGRGGAVERRNGIVAGVLSNWVWQCRAIIGLTCFSFWTAPSVTDVMFKILGWDVQSCEQRLFVSWPREFAEVERSQCKIRGIFLVRLGISEM</sequence>